<dbReference type="InterPro" id="IPR013766">
    <property type="entry name" value="Thioredoxin_domain"/>
</dbReference>
<dbReference type="InterPro" id="IPR012336">
    <property type="entry name" value="Thioredoxin-like_fold"/>
</dbReference>
<evidence type="ECO:0000313" key="3">
    <source>
        <dbReference type="Ensembl" id="ENSRNOP00000073212.3"/>
    </source>
</evidence>
<dbReference type="VEuPathDB" id="HostDB:ENSRNOG00000042658"/>
<dbReference type="GeneTree" id="ENSGT00940000161246"/>
<dbReference type="InterPro" id="IPR036249">
    <property type="entry name" value="Thioredoxin-like_sf"/>
</dbReference>
<reference evidence="3" key="1">
    <citation type="submission" date="2024-01" db="EMBL/GenBank/DDBJ databases">
        <title>GRCr8: a new rat reference genome assembly contstructed from accurate long reads and long range scaffolding.</title>
        <authorList>
            <person name="Doris P.A."/>
            <person name="Kalbfleisch T."/>
            <person name="Li K."/>
            <person name="Howe K."/>
            <person name="Wood J."/>
        </authorList>
    </citation>
    <scope>NUCLEOTIDE SEQUENCE [LARGE SCALE GENOMIC DNA]</scope>
    <source>
        <strain evidence="3">Brown Norway</strain>
    </source>
</reference>
<organism evidence="3 4">
    <name type="scientific">Rattus norvegicus</name>
    <name type="common">Rat</name>
    <dbReference type="NCBI Taxonomy" id="10116"/>
    <lineage>
        <taxon>Eukaryota</taxon>
        <taxon>Metazoa</taxon>
        <taxon>Chordata</taxon>
        <taxon>Craniata</taxon>
        <taxon>Vertebrata</taxon>
        <taxon>Euteleostomi</taxon>
        <taxon>Mammalia</taxon>
        <taxon>Eutheria</taxon>
        <taxon>Euarchontoglires</taxon>
        <taxon>Glires</taxon>
        <taxon>Rodentia</taxon>
        <taxon>Myomorpha</taxon>
        <taxon>Muroidea</taxon>
        <taxon>Muridae</taxon>
        <taxon>Murinae</taxon>
        <taxon>Rattus</taxon>
    </lineage>
</organism>
<accession>A0A0G2K4X6</accession>
<sequence>MRRSPPGQPEVNEDLSLDLPSLPLLLSPHFYRNNSDQDEVETEAELSRRLENRLVLLFFGAGACPQCQAFAPVLKDFFVRLTDEFYVLRAAQLALVYVSQDPTEEQQDLFLRDMPEKWLFLPFHDDLRRDLGRQFSVRQLPAVVVLKPGGDVLTSDATDEIQRLGPACFANWQEAAELLDRSFLQPEDLDEPARRSITEPLRRRKYRVDRDAGRGRGRNECDSRNPQGGAGAGTELW</sequence>
<keyword evidence="4" id="KW-1185">Reference proteome</keyword>
<reference evidence="3" key="2">
    <citation type="submission" date="2025-08" db="UniProtKB">
        <authorList>
            <consortium name="Ensembl"/>
        </authorList>
    </citation>
    <scope>IDENTIFICATION</scope>
    <source>
        <strain evidence="3">Brown Norway</strain>
    </source>
</reference>
<proteinExistence type="predicted"/>
<dbReference type="FunCoup" id="A0A0G2K4X6">
    <property type="interactions" value="4"/>
</dbReference>
<evidence type="ECO:0000313" key="4">
    <source>
        <dbReference type="Proteomes" id="UP000002494"/>
    </source>
</evidence>
<dbReference type="GO" id="GO:0045494">
    <property type="term" value="P:photoreceptor cell maintenance"/>
    <property type="evidence" value="ECO:0000266"/>
    <property type="project" value="RGD"/>
</dbReference>
<dbReference type="AlphaFoldDB" id="A0A0G2K4X6"/>
<dbReference type="Ensembl" id="ENSRNOT00000080706.3">
    <property type="protein sequence ID" value="ENSRNOP00000073212.3"/>
    <property type="gene ID" value="ENSRNOG00000042658.5"/>
</dbReference>
<dbReference type="AGR" id="RGD:1308296"/>
<feature type="domain" description="Thioredoxin" evidence="2">
    <location>
        <begin position="21"/>
        <end position="184"/>
    </location>
</feature>
<dbReference type="InterPro" id="IPR029520">
    <property type="entry name" value="RdCVF"/>
</dbReference>
<dbReference type="GO" id="GO:0048018">
    <property type="term" value="F:receptor ligand activity"/>
    <property type="evidence" value="ECO:0000266"/>
    <property type="project" value="RGD"/>
</dbReference>
<feature type="region of interest" description="Disordered" evidence="1">
    <location>
        <begin position="208"/>
        <end position="237"/>
    </location>
</feature>
<dbReference type="Gene3D" id="3.40.30.10">
    <property type="entry name" value="Glutaredoxin"/>
    <property type="match status" value="1"/>
</dbReference>
<dbReference type="Proteomes" id="UP000002494">
    <property type="component" value="Chromosome 16"/>
</dbReference>
<dbReference type="CDD" id="cd03008">
    <property type="entry name" value="TryX_like_RdCVF"/>
    <property type="match status" value="1"/>
</dbReference>
<dbReference type="OMA" id="KTMPKRW"/>
<dbReference type="ExpressionAtlas" id="A0A0G2K4X6">
    <property type="expression patterns" value="baseline and differential"/>
</dbReference>
<evidence type="ECO:0000256" key="1">
    <source>
        <dbReference type="SAM" id="MobiDB-lite"/>
    </source>
</evidence>
<dbReference type="Bgee" id="ENSRNOG00000042658">
    <property type="expression patterns" value="Expressed in testis and 12 other cell types or tissues"/>
</dbReference>
<dbReference type="Pfam" id="PF13905">
    <property type="entry name" value="Thioredoxin_8"/>
    <property type="match status" value="1"/>
</dbReference>
<feature type="compositionally biased region" description="Basic and acidic residues" evidence="1">
    <location>
        <begin position="208"/>
        <end position="223"/>
    </location>
</feature>
<dbReference type="SMR" id="A0A0G2K4X6"/>
<dbReference type="PROSITE" id="PS51352">
    <property type="entry name" value="THIOREDOXIN_2"/>
    <property type="match status" value="1"/>
</dbReference>
<dbReference type="CTD" id="115861"/>
<protein>
    <submittedName>
        <fullName evidence="3">Nucleoredoxin-like 1</fullName>
    </submittedName>
</protein>
<dbReference type="OrthoDB" id="189920at2759"/>
<feature type="compositionally biased region" description="Gly residues" evidence="1">
    <location>
        <begin position="228"/>
        <end position="237"/>
    </location>
</feature>
<dbReference type="KEGG" id="rno:306342"/>
<name>A0A0G2K4X6_RAT</name>
<dbReference type="PANTHER" id="PTHR47109">
    <property type="entry name" value="NUCLEOREDOXIN-LIKE PROTEIN 1"/>
    <property type="match status" value="1"/>
</dbReference>
<evidence type="ECO:0000313" key="5">
    <source>
        <dbReference type="RGD" id="1308296"/>
    </source>
</evidence>
<evidence type="ECO:0000259" key="2">
    <source>
        <dbReference type="PROSITE" id="PS51352"/>
    </source>
</evidence>
<reference evidence="3" key="3">
    <citation type="submission" date="2025-09" db="UniProtKB">
        <authorList>
            <consortium name="Ensembl"/>
        </authorList>
    </citation>
    <scope>IDENTIFICATION</scope>
    <source>
        <strain evidence="3">Brown Norway</strain>
    </source>
</reference>
<dbReference type="RGD" id="1308296">
    <property type="gene designation" value="Nxnl1"/>
</dbReference>
<dbReference type="SUPFAM" id="SSF52833">
    <property type="entry name" value="Thioredoxin-like"/>
    <property type="match status" value="1"/>
</dbReference>
<dbReference type="PANTHER" id="PTHR47109:SF1">
    <property type="entry name" value="NUCLEOREDOXIN-LIKE PROTEIN 1"/>
    <property type="match status" value="1"/>
</dbReference>
<gene>
    <name evidence="3 5" type="primary">Nxnl1</name>
</gene>